<dbReference type="Proteomes" id="UP000555564">
    <property type="component" value="Unassembled WGS sequence"/>
</dbReference>
<feature type="compositionally biased region" description="Low complexity" evidence="1">
    <location>
        <begin position="30"/>
        <end position="47"/>
    </location>
</feature>
<evidence type="ECO:0000256" key="1">
    <source>
        <dbReference type="SAM" id="MobiDB-lite"/>
    </source>
</evidence>
<reference evidence="2 3" key="1">
    <citation type="submission" date="2020-08" db="EMBL/GenBank/DDBJ databases">
        <title>Sequencing the genomes of 1000 actinobacteria strains.</title>
        <authorList>
            <person name="Klenk H.-P."/>
        </authorList>
    </citation>
    <scope>NUCLEOTIDE SEQUENCE [LARGE SCALE GENOMIC DNA]</scope>
    <source>
        <strain evidence="2 3">DSM 44936</strain>
    </source>
</reference>
<proteinExistence type="predicted"/>
<evidence type="ECO:0000313" key="3">
    <source>
        <dbReference type="Proteomes" id="UP000555564"/>
    </source>
</evidence>
<protein>
    <submittedName>
        <fullName evidence="2">Uncharacterized protein</fullName>
    </submittedName>
</protein>
<dbReference type="EMBL" id="JACHIU010000001">
    <property type="protein sequence ID" value="MBB6474332.1"/>
    <property type="molecule type" value="Genomic_DNA"/>
</dbReference>
<organism evidence="2 3">
    <name type="scientific">Sphaerisporangium rubeum</name>
    <dbReference type="NCBI Taxonomy" id="321317"/>
    <lineage>
        <taxon>Bacteria</taxon>
        <taxon>Bacillati</taxon>
        <taxon>Actinomycetota</taxon>
        <taxon>Actinomycetes</taxon>
        <taxon>Streptosporangiales</taxon>
        <taxon>Streptosporangiaceae</taxon>
        <taxon>Sphaerisporangium</taxon>
    </lineage>
</organism>
<gene>
    <name evidence="2" type="ORF">BJ992_003763</name>
</gene>
<feature type="region of interest" description="Disordered" evidence="1">
    <location>
        <begin position="1"/>
        <end position="47"/>
    </location>
</feature>
<keyword evidence="3" id="KW-1185">Reference proteome</keyword>
<dbReference type="RefSeq" id="WP_184982752.1">
    <property type="nucleotide sequence ID" value="NZ_BAAALO010000095.1"/>
</dbReference>
<accession>A0A7X0M7I6</accession>
<comment type="caution">
    <text evidence="2">The sequence shown here is derived from an EMBL/GenBank/DDBJ whole genome shotgun (WGS) entry which is preliminary data.</text>
</comment>
<name>A0A7X0M7I6_9ACTN</name>
<evidence type="ECO:0000313" key="2">
    <source>
        <dbReference type="EMBL" id="MBB6474332.1"/>
    </source>
</evidence>
<sequence>MSHVITIDIDPGHPGIWPGGEPTSVRDAYDAQQADQKQQATGKAAKR</sequence>
<dbReference type="AlphaFoldDB" id="A0A7X0M7I6"/>